<feature type="compositionally biased region" description="Basic and acidic residues" evidence="1">
    <location>
        <begin position="350"/>
        <end position="360"/>
    </location>
</feature>
<sequence length="579" mass="64986">MAFSRLPPELLLLILSDLDAIDIHHLQLACKALYEVIEASGTHVWRQLLQRHCVRNDLFTPSYAHLNTAAEVKHAATAPFRLASAYKKAAFHGTAIGKSTTLLQFPEGFLDSDEDAFPEMLFIPGGRYLLILLSGSLSLWDLRHAPNVELVLEEVLGPGDLFDSVAYLNCVDNTIQIICLFNDNLPPGYVSPAAGGDDVPITTYHFIELHWAADHTFTFNIRGKLTLVNASPSQIKLCSVVGNRIISRVEYKILSNEEYAFHITNRGVQCVAFPDFDPITSGYVDMDSADINFYHWVTPTLSFDSRRSHEGEEYRHPPGKMIWKSLASRTVEGNIEIFFDVAKSSFMEKHDGEETAERPLRAQGSNQRRRPVDYRESYKDHQLYGTLHVHRWLFKYNPVNPADSSLVRAHTSIISNPSIPGLTYPECYAARYLSTPYFQNYDGPGNTVTLWSDSGGVSLGTSLECKPVFMSLVDRPQGKENEDNRVKVVPLVGIDNLEEGPRPRFPRTLVDRSQGKENEDKRVEVVPFIGVDDLEKGLRLVESILCPASAKGVVMWYADPPESAEEMGGQTRIELWEIA</sequence>
<dbReference type="Gene3D" id="1.20.1280.50">
    <property type="match status" value="1"/>
</dbReference>
<dbReference type="Pfam" id="PF12937">
    <property type="entry name" value="F-box-like"/>
    <property type="match status" value="1"/>
</dbReference>
<name>A0A8H5F160_9AGAR</name>
<proteinExistence type="predicted"/>
<dbReference type="AlphaFoldDB" id="A0A8H5F160"/>
<evidence type="ECO:0000259" key="2">
    <source>
        <dbReference type="PROSITE" id="PS50181"/>
    </source>
</evidence>
<gene>
    <name evidence="3" type="ORF">D9611_012838</name>
</gene>
<evidence type="ECO:0000313" key="3">
    <source>
        <dbReference type="EMBL" id="KAF5319811.1"/>
    </source>
</evidence>
<evidence type="ECO:0000256" key="1">
    <source>
        <dbReference type="SAM" id="MobiDB-lite"/>
    </source>
</evidence>
<dbReference type="EMBL" id="JAACJK010000173">
    <property type="protein sequence ID" value="KAF5319811.1"/>
    <property type="molecule type" value="Genomic_DNA"/>
</dbReference>
<dbReference type="SUPFAM" id="SSF81383">
    <property type="entry name" value="F-box domain"/>
    <property type="match status" value="1"/>
</dbReference>
<dbReference type="InterPro" id="IPR036047">
    <property type="entry name" value="F-box-like_dom_sf"/>
</dbReference>
<feature type="region of interest" description="Disordered" evidence="1">
    <location>
        <begin position="350"/>
        <end position="372"/>
    </location>
</feature>
<feature type="domain" description="F-box" evidence="2">
    <location>
        <begin position="1"/>
        <end position="48"/>
    </location>
</feature>
<comment type="caution">
    <text evidence="3">The sequence shown here is derived from an EMBL/GenBank/DDBJ whole genome shotgun (WGS) entry which is preliminary data.</text>
</comment>
<dbReference type="Proteomes" id="UP000541558">
    <property type="component" value="Unassembled WGS sequence"/>
</dbReference>
<dbReference type="SMART" id="SM00256">
    <property type="entry name" value="FBOX"/>
    <property type="match status" value="1"/>
</dbReference>
<accession>A0A8H5F160</accession>
<reference evidence="3 4" key="1">
    <citation type="journal article" date="2020" name="ISME J.">
        <title>Uncovering the hidden diversity of litter-decomposition mechanisms in mushroom-forming fungi.</title>
        <authorList>
            <person name="Floudas D."/>
            <person name="Bentzer J."/>
            <person name="Ahren D."/>
            <person name="Johansson T."/>
            <person name="Persson P."/>
            <person name="Tunlid A."/>
        </authorList>
    </citation>
    <scope>NUCLEOTIDE SEQUENCE [LARGE SCALE GENOMIC DNA]</scope>
    <source>
        <strain evidence="3 4">CBS 175.51</strain>
    </source>
</reference>
<organism evidence="3 4">
    <name type="scientific">Ephemerocybe angulata</name>
    <dbReference type="NCBI Taxonomy" id="980116"/>
    <lineage>
        <taxon>Eukaryota</taxon>
        <taxon>Fungi</taxon>
        <taxon>Dikarya</taxon>
        <taxon>Basidiomycota</taxon>
        <taxon>Agaricomycotina</taxon>
        <taxon>Agaricomycetes</taxon>
        <taxon>Agaricomycetidae</taxon>
        <taxon>Agaricales</taxon>
        <taxon>Agaricineae</taxon>
        <taxon>Psathyrellaceae</taxon>
        <taxon>Ephemerocybe</taxon>
    </lineage>
</organism>
<protein>
    <recommendedName>
        <fullName evidence="2">F-box domain-containing protein</fullName>
    </recommendedName>
</protein>
<dbReference type="PROSITE" id="PS50181">
    <property type="entry name" value="FBOX"/>
    <property type="match status" value="1"/>
</dbReference>
<evidence type="ECO:0000313" key="4">
    <source>
        <dbReference type="Proteomes" id="UP000541558"/>
    </source>
</evidence>
<dbReference type="InterPro" id="IPR001810">
    <property type="entry name" value="F-box_dom"/>
</dbReference>
<keyword evidence="4" id="KW-1185">Reference proteome</keyword>